<dbReference type="EC" id="2.3.2.27" evidence="4"/>
<dbReference type="PROSITE" id="PS50089">
    <property type="entry name" value="ZF_RING_2"/>
    <property type="match status" value="1"/>
</dbReference>
<dbReference type="GO" id="GO:0005789">
    <property type="term" value="C:endoplasmic reticulum membrane"/>
    <property type="evidence" value="ECO:0007669"/>
    <property type="project" value="TreeGrafter"/>
</dbReference>
<keyword evidence="12 15" id="KW-0472">Membrane</keyword>
<dbReference type="InterPro" id="IPR013083">
    <property type="entry name" value="Znf_RING/FYVE/PHD"/>
</dbReference>
<dbReference type="SMART" id="SM00744">
    <property type="entry name" value="RINGv"/>
    <property type="match status" value="1"/>
</dbReference>
<evidence type="ECO:0000313" key="19">
    <source>
        <dbReference type="Proteomes" id="UP001150925"/>
    </source>
</evidence>
<dbReference type="PROSITE" id="PS51292">
    <property type="entry name" value="ZF_RING_CH"/>
    <property type="match status" value="1"/>
</dbReference>
<comment type="pathway">
    <text evidence="3">Protein modification; protein ubiquitination.</text>
</comment>
<sequence length="1128" mass="125400">MDDTEGQVCRVCRGEATFDEPLFYPCKCTGSIKYVHQSCLIEWLAHSNKSKCELCRHEFVFSPVYDPNMPRNIPLLVVAKRLLIHSGKAVLGVVRLCLVGFVWFILLPYMIVWTLRFFFWSGQSFAYMGTGELHRIPNFFNYTDSLRRQQSFLTHALNNTMLPSLLLESLVETNHVALPSLHQFILDCLEGEVITSVVVLVFMITFILREAMAMHAPLPALEVEPELEPDIEGLMAARNAEGPHAPRFPVDEGQEDPPQDPLVELQERIQAIRQQQDEFRRRQQLLREQLPPRPVDEPLAESSPRQSSPDNHNGTSSGGQLDSLTSGDFPQDHQSRSLQGKQPVTASMGGDINQSVTHDRPLRLDDNVYTVGFGGDPAASSSVPVLPPPLAAAPGEGSHGPKGKAPDVSAPFIPDQSTSSPLRPGEAPDMDTRKPTEGDSHYLENSITTSDSESSGTSTDSSETADENDDAEEAGIAGDGEQPEEVPENFANNAGVGEPPDDLLDAEGIDGILEALGIRGPLINLFQYFVLIYSLIALALTGTVWFPYTLGKLVLVLNPLRILLLPFMVLQKLIDFIVDSSMDYVLPWFGWHIDGALKKASSSLSVVLAEYWPGLVAWLPLPALSDNQSVKSEVPVQAVELGKHYGTMLFSWLQNWLPTTFVSQSLLSNSTGTGSPPTQAWQGLSFTGLFDMGSTPANATVLTQENLALTHYTTWVTEMLNEFWSQVAHGNTFTDRAVATALGMGIVILAAVYIMYGGYEFSGARSQSVKRVIQECASMVKITVFTSVDLLLFPVVCGWLLDIATLPLFPEPASIWTRVEYARHAHLSSAFLHWFAGTCFMFAFSIFITACRDLLRPGVLWFIRDPSDPQFHPVKDILEKPVRLQIRKIFLSLVMHACLVLGGTGLVILFVSYLPPINGTAILPLRWQITQPLSPLPVDLLLLHLLVPPTLQKLRLKRLSKGLLKRWWKMASRQLRLTSFMFGANAATEEGTFVRLTWSAWLTRKQFPLPTWFTERDETEQVILDSQRLENIVAQTLNNPSGVVSGTTQEVPQRITDDRVPDVYFQRDGSCLRVPKFDNVPLVPGRRMLVRVHPDGIPMDPTEDYPEQRLVGVVDSHRDDGVNFTVVY</sequence>
<evidence type="ECO:0000256" key="12">
    <source>
        <dbReference type="ARBA" id="ARBA00023136"/>
    </source>
</evidence>
<gene>
    <name evidence="18" type="ORF">IWQ62_001431</name>
</gene>
<evidence type="ECO:0000259" key="17">
    <source>
        <dbReference type="PROSITE" id="PS51292"/>
    </source>
</evidence>
<feature type="transmembrane region" description="Helical" evidence="15">
    <location>
        <begin position="780"/>
        <end position="801"/>
    </location>
</feature>
<feature type="compositionally biased region" description="Low complexity" evidence="14">
    <location>
        <begin position="444"/>
        <end position="462"/>
    </location>
</feature>
<evidence type="ECO:0000256" key="7">
    <source>
        <dbReference type="ARBA" id="ARBA00022723"/>
    </source>
</evidence>
<feature type="compositionally biased region" description="Polar residues" evidence="14">
    <location>
        <begin position="336"/>
        <end position="345"/>
    </location>
</feature>
<evidence type="ECO:0000256" key="1">
    <source>
        <dbReference type="ARBA" id="ARBA00000900"/>
    </source>
</evidence>
<feature type="transmembrane region" description="Helical" evidence="15">
    <location>
        <begin position="889"/>
        <end position="913"/>
    </location>
</feature>
<keyword evidence="9" id="KW-0833">Ubl conjugation pathway</keyword>
<comment type="catalytic activity">
    <reaction evidence="1">
        <text>S-ubiquitinyl-[E2 ubiquitin-conjugating enzyme]-L-cysteine + [acceptor protein]-L-lysine = [E2 ubiquitin-conjugating enzyme]-L-cysteine + N(6)-ubiquitinyl-[acceptor protein]-L-lysine.</text>
        <dbReference type="EC" id="2.3.2.27"/>
    </reaction>
</comment>
<dbReference type="InterPro" id="IPR011016">
    <property type="entry name" value="Znf_RING-CH"/>
</dbReference>
<organism evidence="18 19">
    <name type="scientific">Dispira parvispora</name>
    <dbReference type="NCBI Taxonomy" id="1520584"/>
    <lineage>
        <taxon>Eukaryota</taxon>
        <taxon>Fungi</taxon>
        <taxon>Fungi incertae sedis</taxon>
        <taxon>Zoopagomycota</taxon>
        <taxon>Kickxellomycotina</taxon>
        <taxon>Dimargaritomycetes</taxon>
        <taxon>Dimargaritales</taxon>
        <taxon>Dimargaritaceae</taxon>
        <taxon>Dispira</taxon>
    </lineage>
</organism>
<evidence type="ECO:0000256" key="8">
    <source>
        <dbReference type="ARBA" id="ARBA00022771"/>
    </source>
</evidence>
<reference evidence="18" key="1">
    <citation type="submission" date="2022-07" db="EMBL/GenBank/DDBJ databases">
        <title>Phylogenomic reconstructions and comparative analyses of Kickxellomycotina fungi.</title>
        <authorList>
            <person name="Reynolds N.K."/>
            <person name="Stajich J.E."/>
            <person name="Barry K."/>
            <person name="Grigoriev I.V."/>
            <person name="Crous P."/>
            <person name="Smith M.E."/>
        </authorList>
    </citation>
    <scope>NUCLEOTIDE SEQUENCE</scope>
    <source>
        <strain evidence="18">RSA 1196</strain>
    </source>
</reference>
<keyword evidence="8 13" id="KW-0863">Zinc-finger</keyword>
<feature type="domain" description="RING-type" evidence="16">
    <location>
        <begin position="9"/>
        <end position="56"/>
    </location>
</feature>
<dbReference type="GO" id="GO:0036503">
    <property type="term" value="P:ERAD pathway"/>
    <property type="evidence" value="ECO:0007669"/>
    <property type="project" value="TreeGrafter"/>
</dbReference>
<evidence type="ECO:0000256" key="9">
    <source>
        <dbReference type="ARBA" id="ARBA00022786"/>
    </source>
</evidence>
<protein>
    <recommendedName>
        <fullName evidence="4">RING-type E3 ubiquitin transferase</fullName>
        <ecNumber evidence="4">2.3.2.27</ecNumber>
    </recommendedName>
</protein>
<evidence type="ECO:0000256" key="11">
    <source>
        <dbReference type="ARBA" id="ARBA00022989"/>
    </source>
</evidence>
<evidence type="ECO:0000256" key="13">
    <source>
        <dbReference type="PROSITE-ProRule" id="PRU00175"/>
    </source>
</evidence>
<feature type="transmembrane region" description="Helical" evidence="15">
    <location>
        <begin position="831"/>
        <end position="851"/>
    </location>
</feature>
<dbReference type="OrthoDB" id="264354at2759"/>
<dbReference type="EMBL" id="JANBPY010000228">
    <property type="protein sequence ID" value="KAJ1968122.1"/>
    <property type="molecule type" value="Genomic_DNA"/>
</dbReference>
<accession>A0A9W8AV13</accession>
<feature type="compositionally biased region" description="Basic and acidic residues" evidence="14">
    <location>
        <begin position="430"/>
        <end position="442"/>
    </location>
</feature>
<keyword evidence="10" id="KW-0862">Zinc</keyword>
<dbReference type="SUPFAM" id="SSF57850">
    <property type="entry name" value="RING/U-box"/>
    <property type="match status" value="1"/>
</dbReference>
<feature type="region of interest" description="Disordered" evidence="14">
    <location>
        <begin position="241"/>
        <end position="260"/>
    </location>
</feature>
<dbReference type="GO" id="GO:0061630">
    <property type="term" value="F:ubiquitin protein ligase activity"/>
    <property type="evidence" value="ECO:0007669"/>
    <property type="project" value="UniProtKB-EC"/>
</dbReference>
<dbReference type="Proteomes" id="UP001150925">
    <property type="component" value="Unassembled WGS sequence"/>
</dbReference>
<keyword evidence="11 15" id="KW-1133">Transmembrane helix</keyword>
<dbReference type="GO" id="GO:0008270">
    <property type="term" value="F:zinc ion binding"/>
    <property type="evidence" value="ECO:0007669"/>
    <property type="project" value="UniProtKB-KW"/>
</dbReference>
<evidence type="ECO:0000256" key="15">
    <source>
        <dbReference type="SAM" id="Phobius"/>
    </source>
</evidence>
<dbReference type="PANTHER" id="PTHR13145:SF0">
    <property type="entry name" value="E3 UBIQUITIN-PROTEIN LIGASE MARCHF6"/>
    <property type="match status" value="1"/>
</dbReference>
<feature type="compositionally biased region" description="Polar residues" evidence="14">
    <location>
        <begin position="303"/>
        <end position="328"/>
    </location>
</feature>
<dbReference type="InterPro" id="IPR001841">
    <property type="entry name" value="Znf_RING"/>
</dbReference>
<evidence type="ECO:0000256" key="5">
    <source>
        <dbReference type="ARBA" id="ARBA00022679"/>
    </source>
</evidence>
<proteinExistence type="predicted"/>
<keyword evidence="5" id="KW-0808">Transferase</keyword>
<feature type="non-terminal residue" evidence="18">
    <location>
        <position position="1128"/>
    </location>
</feature>
<keyword evidence="19" id="KW-1185">Reference proteome</keyword>
<keyword evidence="7" id="KW-0479">Metal-binding</keyword>
<evidence type="ECO:0000313" key="18">
    <source>
        <dbReference type="EMBL" id="KAJ1968122.1"/>
    </source>
</evidence>
<evidence type="ECO:0000256" key="2">
    <source>
        <dbReference type="ARBA" id="ARBA00004141"/>
    </source>
</evidence>
<dbReference type="CDD" id="cd16702">
    <property type="entry name" value="RING_CH-C4HC3_MARCH6"/>
    <property type="match status" value="1"/>
</dbReference>
<evidence type="ECO:0000256" key="3">
    <source>
        <dbReference type="ARBA" id="ARBA00004906"/>
    </source>
</evidence>
<feature type="compositionally biased region" description="Basic and acidic residues" evidence="14">
    <location>
        <begin position="357"/>
        <end position="366"/>
    </location>
</feature>
<feature type="domain" description="RING-CH-type" evidence="17">
    <location>
        <begin position="1"/>
        <end position="62"/>
    </location>
</feature>
<dbReference type="Gene3D" id="3.30.40.10">
    <property type="entry name" value="Zinc/RING finger domain, C3HC4 (zinc finger)"/>
    <property type="match status" value="1"/>
</dbReference>
<feature type="transmembrane region" description="Helical" evidence="15">
    <location>
        <begin position="528"/>
        <end position="548"/>
    </location>
</feature>
<evidence type="ECO:0000256" key="14">
    <source>
        <dbReference type="SAM" id="MobiDB-lite"/>
    </source>
</evidence>
<feature type="transmembrane region" description="Helical" evidence="15">
    <location>
        <begin position="737"/>
        <end position="759"/>
    </location>
</feature>
<evidence type="ECO:0000256" key="4">
    <source>
        <dbReference type="ARBA" id="ARBA00012483"/>
    </source>
</evidence>
<evidence type="ECO:0000259" key="16">
    <source>
        <dbReference type="PROSITE" id="PS50089"/>
    </source>
</evidence>
<keyword evidence="6 15" id="KW-0812">Transmembrane</keyword>
<feature type="compositionally biased region" description="Acidic residues" evidence="14">
    <location>
        <begin position="463"/>
        <end position="473"/>
    </location>
</feature>
<evidence type="ECO:0000256" key="6">
    <source>
        <dbReference type="ARBA" id="ARBA00022692"/>
    </source>
</evidence>
<feature type="region of interest" description="Disordered" evidence="14">
    <location>
        <begin position="285"/>
        <end position="501"/>
    </location>
</feature>
<name>A0A9W8AV13_9FUNG</name>
<dbReference type="PANTHER" id="PTHR13145">
    <property type="entry name" value="SSM4 PROTEIN"/>
    <property type="match status" value="1"/>
</dbReference>
<evidence type="ECO:0000256" key="10">
    <source>
        <dbReference type="ARBA" id="ARBA00022833"/>
    </source>
</evidence>
<comment type="caution">
    <text evidence="18">The sequence shown here is derived from an EMBL/GenBank/DDBJ whole genome shotgun (WGS) entry which is preliminary data.</text>
</comment>
<dbReference type="FunFam" id="3.30.40.10:FF:000287">
    <property type="entry name" value="RING finger membrane protein"/>
    <property type="match status" value="1"/>
</dbReference>
<feature type="transmembrane region" description="Helical" evidence="15">
    <location>
        <begin position="89"/>
        <end position="111"/>
    </location>
</feature>
<dbReference type="Pfam" id="PF12906">
    <property type="entry name" value="RINGv"/>
    <property type="match status" value="1"/>
</dbReference>
<comment type="subcellular location">
    <subcellularLocation>
        <location evidence="2">Membrane</location>
        <topology evidence="2">Multi-pass membrane protein</topology>
    </subcellularLocation>
</comment>
<dbReference type="AlphaFoldDB" id="A0A9W8AV13"/>